<comment type="similarity">
    <text evidence="1">Belongs to the UDP-N-acetylglucosamine 2-epimerase family.</text>
</comment>
<dbReference type="AlphaFoldDB" id="A0A1F7RYS8"/>
<dbReference type="Gene3D" id="3.40.50.2000">
    <property type="entry name" value="Glycogen Phosphorylase B"/>
    <property type="match status" value="2"/>
</dbReference>
<dbReference type="GO" id="GO:0016853">
    <property type="term" value="F:isomerase activity"/>
    <property type="evidence" value="ECO:0007669"/>
    <property type="project" value="UniProtKB-KW"/>
</dbReference>
<dbReference type="NCBIfam" id="TIGR00236">
    <property type="entry name" value="wecB"/>
    <property type="match status" value="1"/>
</dbReference>
<evidence type="ECO:0000313" key="3">
    <source>
        <dbReference type="EMBL" id="OGL46725.1"/>
    </source>
</evidence>
<dbReference type="Proteomes" id="UP000178797">
    <property type="component" value="Unassembled WGS sequence"/>
</dbReference>
<protein>
    <submittedName>
        <fullName evidence="3">UDP-N-acetylglucosamine 2-epimerase</fullName>
    </submittedName>
</protein>
<dbReference type="SUPFAM" id="SSF53756">
    <property type="entry name" value="UDP-Glycosyltransferase/glycogen phosphorylase"/>
    <property type="match status" value="1"/>
</dbReference>
<dbReference type="InterPro" id="IPR003331">
    <property type="entry name" value="UDP_GlcNAc_Epimerase_2_dom"/>
</dbReference>
<evidence type="ECO:0000256" key="1">
    <source>
        <dbReference type="RuleBase" id="RU003513"/>
    </source>
</evidence>
<evidence type="ECO:0000259" key="2">
    <source>
        <dbReference type="Pfam" id="PF02350"/>
    </source>
</evidence>
<feature type="domain" description="UDP-N-acetylglucosamine 2-epimerase" evidence="2">
    <location>
        <begin position="29"/>
        <end position="362"/>
    </location>
</feature>
<dbReference type="InterPro" id="IPR029767">
    <property type="entry name" value="WecB-like"/>
</dbReference>
<comment type="caution">
    <text evidence="3">The sequence shown here is derived from an EMBL/GenBank/DDBJ whole genome shotgun (WGS) entry which is preliminary data.</text>
</comment>
<proteinExistence type="inferred from homology"/>
<accession>A0A1F7RYS8</accession>
<dbReference type="PANTHER" id="PTHR43174:SF1">
    <property type="entry name" value="UDP-N-ACETYLGLUCOSAMINE 2-EPIMERASE"/>
    <property type="match status" value="1"/>
</dbReference>
<dbReference type="CDD" id="cd03786">
    <property type="entry name" value="GTB_UDP-GlcNAc_2-Epimerase"/>
    <property type="match status" value="1"/>
</dbReference>
<keyword evidence="1" id="KW-0413">Isomerase</keyword>
<organism evidence="3 4">
    <name type="scientific">Candidatus Schekmanbacteria bacterium RBG_16_38_10</name>
    <dbReference type="NCBI Taxonomy" id="1817879"/>
    <lineage>
        <taxon>Bacteria</taxon>
        <taxon>Candidatus Schekmaniibacteriota</taxon>
    </lineage>
</organism>
<gene>
    <name evidence="3" type="ORF">A2W05_07795</name>
</gene>
<evidence type="ECO:0000313" key="4">
    <source>
        <dbReference type="Proteomes" id="UP000178797"/>
    </source>
</evidence>
<sequence length="383" mass="43685">MNKKLKVITILGTRPEIIRLSIIMKLLDKHADHKIVHTGQNYDYELNEIFFKELNIRKPDFFLSVDPSSLGSVLGNILISIEKVLKQEKPDAVLILGDTNSAISGIMAKRMRIPIYHMEAGNRCFDLNVPEEINRKIIDHISDFNLVYTEHARRHLISEGLPHRRIYLTGSPMKEVLMTHMEGIKSSKILKQLGLKRRGYFVVSLHREENVDNQEHLNLLMHSLGLISKEFALPLIISTHPRTRNRLEKLFNFKTSASMHFLKPFGFFDYNHLQMNAFCVISDSGTVSEESSMLSFPAITARNAIERPEALDSGNIVITGLNSDTIIQAIKVVTAERESLYKRSIPAEYKIEDVSQRVVKLIIGTAKLSNLWDGIFPFDNTLH</sequence>
<dbReference type="PANTHER" id="PTHR43174">
    <property type="entry name" value="UDP-N-ACETYLGLUCOSAMINE 2-EPIMERASE"/>
    <property type="match status" value="1"/>
</dbReference>
<dbReference type="EMBL" id="MGDE01000077">
    <property type="protein sequence ID" value="OGL46725.1"/>
    <property type="molecule type" value="Genomic_DNA"/>
</dbReference>
<reference evidence="3 4" key="1">
    <citation type="journal article" date="2016" name="Nat. Commun.">
        <title>Thousands of microbial genomes shed light on interconnected biogeochemical processes in an aquifer system.</title>
        <authorList>
            <person name="Anantharaman K."/>
            <person name="Brown C.T."/>
            <person name="Hug L.A."/>
            <person name="Sharon I."/>
            <person name="Castelle C.J."/>
            <person name="Probst A.J."/>
            <person name="Thomas B.C."/>
            <person name="Singh A."/>
            <person name="Wilkins M.J."/>
            <person name="Karaoz U."/>
            <person name="Brodie E.L."/>
            <person name="Williams K.H."/>
            <person name="Hubbard S.S."/>
            <person name="Banfield J.F."/>
        </authorList>
    </citation>
    <scope>NUCLEOTIDE SEQUENCE [LARGE SCALE GENOMIC DNA]</scope>
</reference>
<name>A0A1F7RYS8_9BACT</name>
<dbReference type="Pfam" id="PF02350">
    <property type="entry name" value="Epimerase_2"/>
    <property type="match status" value="1"/>
</dbReference>